<dbReference type="GO" id="GO:0031012">
    <property type="term" value="C:extracellular matrix"/>
    <property type="evidence" value="ECO:0007669"/>
    <property type="project" value="InterPro"/>
</dbReference>
<feature type="signal peptide" evidence="5">
    <location>
        <begin position="1"/>
        <end position="22"/>
    </location>
</feature>
<keyword evidence="1" id="KW-0645">Protease</keyword>
<evidence type="ECO:0000256" key="4">
    <source>
        <dbReference type="ARBA" id="ARBA00022833"/>
    </source>
</evidence>
<evidence type="ECO:0000256" key="1">
    <source>
        <dbReference type="ARBA" id="ARBA00022670"/>
    </source>
</evidence>
<keyword evidence="4" id="KW-0862">Zinc</keyword>
<feature type="chain" id="PRO_5039398676" evidence="5">
    <location>
        <begin position="23"/>
        <end position="161"/>
    </location>
</feature>
<organism evidence="7 8">
    <name type="scientific">Peribacillus simplex NBRC 15720 = DSM 1321</name>
    <dbReference type="NCBI Taxonomy" id="1349754"/>
    <lineage>
        <taxon>Bacteria</taxon>
        <taxon>Bacillati</taxon>
        <taxon>Bacillota</taxon>
        <taxon>Bacilli</taxon>
        <taxon>Bacillales</taxon>
        <taxon>Bacillaceae</taxon>
        <taxon>Peribacillus</taxon>
    </lineage>
</organism>
<dbReference type="AlphaFoldDB" id="A0A223EQK0"/>
<evidence type="ECO:0000256" key="2">
    <source>
        <dbReference type="ARBA" id="ARBA00022723"/>
    </source>
</evidence>
<dbReference type="EMBL" id="CP017704">
    <property type="protein sequence ID" value="ASS97452.1"/>
    <property type="molecule type" value="Genomic_DNA"/>
</dbReference>
<keyword evidence="3" id="KW-0378">Hydrolase</keyword>
<sequence length="161" mass="17428">MGIIVTAASLVFMFTIPMSASAATAKTLSWNLVDSGKHMDWEGSTKYQTQFNAGVKTWNGYKSGVIRKDSAKVIQDVAISDYSEKSSVAGVTSSEGSIKFNKYVMDTLSATKKHNVATHELGHALGLAHNTSSDVMYKYVSTKTSLSANDKASYTAAYKKY</sequence>
<feature type="domain" description="Peptidase M10 metallopeptidase" evidence="6">
    <location>
        <begin position="108"/>
        <end position="158"/>
    </location>
</feature>
<evidence type="ECO:0000259" key="6">
    <source>
        <dbReference type="Pfam" id="PF00413"/>
    </source>
</evidence>
<accession>A0A223EQK0</accession>
<dbReference type="GO" id="GO:0004222">
    <property type="term" value="F:metalloendopeptidase activity"/>
    <property type="evidence" value="ECO:0007669"/>
    <property type="project" value="InterPro"/>
</dbReference>
<keyword evidence="5" id="KW-0732">Signal</keyword>
<dbReference type="Proteomes" id="UP000214618">
    <property type="component" value="Chromosome"/>
</dbReference>
<reference evidence="7 8" key="1">
    <citation type="submission" date="2016-10" db="EMBL/GenBank/DDBJ databases">
        <title>The whole genome sequencing and assembly of Bacillus simplex DSM 1321 strain.</title>
        <authorList>
            <person name="Park M.-K."/>
            <person name="Lee Y.-J."/>
            <person name="Yi H."/>
            <person name="Bahn Y.-S."/>
            <person name="Kim J.F."/>
            <person name="Lee D.-W."/>
        </authorList>
    </citation>
    <scope>NUCLEOTIDE SEQUENCE [LARGE SCALE GENOMIC DNA]</scope>
    <source>
        <strain evidence="7 8">DSM 1321</strain>
    </source>
</reference>
<name>A0A223EQK0_9BACI</name>
<evidence type="ECO:0000313" key="8">
    <source>
        <dbReference type="Proteomes" id="UP000214618"/>
    </source>
</evidence>
<protein>
    <submittedName>
        <fullName evidence="7">Cell surface protein</fullName>
    </submittedName>
</protein>
<proteinExistence type="predicted"/>
<keyword evidence="2" id="KW-0479">Metal-binding</keyword>
<gene>
    <name evidence="7" type="ORF">BS1321_17580</name>
</gene>
<dbReference type="InterPro" id="IPR001818">
    <property type="entry name" value="Pept_M10_metallopeptidase"/>
</dbReference>
<dbReference type="InterPro" id="IPR024079">
    <property type="entry name" value="MetalloPept_cat_dom_sf"/>
</dbReference>
<dbReference type="GO" id="GO:0006508">
    <property type="term" value="P:proteolysis"/>
    <property type="evidence" value="ECO:0007669"/>
    <property type="project" value="UniProtKB-KW"/>
</dbReference>
<dbReference type="Pfam" id="PF00413">
    <property type="entry name" value="Peptidase_M10"/>
    <property type="match status" value="1"/>
</dbReference>
<dbReference type="GO" id="GO:0008270">
    <property type="term" value="F:zinc ion binding"/>
    <property type="evidence" value="ECO:0007669"/>
    <property type="project" value="InterPro"/>
</dbReference>
<evidence type="ECO:0000313" key="7">
    <source>
        <dbReference type="EMBL" id="ASS97452.1"/>
    </source>
</evidence>
<evidence type="ECO:0000256" key="5">
    <source>
        <dbReference type="SAM" id="SignalP"/>
    </source>
</evidence>
<evidence type="ECO:0000256" key="3">
    <source>
        <dbReference type="ARBA" id="ARBA00022801"/>
    </source>
</evidence>
<dbReference type="SUPFAM" id="SSF55486">
    <property type="entry name" value="Metalloproteases ('zincins'), catalytic domain"/>
    <property type="match status" value="1"/>
</dbReference>
<dbReference type="Gene3D" id="3.40.390.10">
    <property type="entry name" value="Collagenase (Catalytic Domain)"/>
    <property type="match status" value="1"/>
</dbReference>